<dbReference type="InterPro" id="IPR032834">
    <property type="entry name" value="NatK-like_C"/>
</dbReference>
<evidence type="ECO:0000313" key="4">
    <source>
        <dbReference type="EMBL" id="CUP56481.1"/>
    </source>
</evidence>
<dbReference type="SUPFAM" id="SSF55874">
    <property type="entry name" value="ATPase domain of HSP90 chaperone/DNA topoisomerase II/histidine kinase"/>
    <property type="match status" value="1"/>
</dbReference>
<keyword evidence="4" id="KW-0808">Transferase</keyword>
<feature type="domain" description="Sensor histidine kinase NatK-like C-terminal" evidence="3">
    <location>
        <begin position="328"/>
        <end position="429"/>
    </location>
</feature>
<feature type="transmembrane region" description="Helical" evidence="2">
    <location>
        <begin position="160"/>
        <end position="180"/>
    </location>
</feature>
<accession>A0A174PAB8</accession>
<name>A0A174PAB8_9FIRM</name>
<feature type="transmembrane region" description="Helical" evidence="2">
    <location>
        <begin position="192"/>
        <end position="213"/>
    </location>
</feature>
<dbReference type="PANTHER" id="PTHR40448:SF1">
    <property type="entry name" value="TWO-COMPONENT SENSOR HISTIDINE KINASE"/>
    <property type="match status" value="1"/>
</dbReference>
<evidence type="ECO:0000256" key="1">
    <source>
        <dbReference type="SAM" id="Coils"/>
    </source>
</evidence>
<dbReference type="CDD" id="cd16935">
    <property type="entry name" value="HATPase_AgrC-ComD-like"/>
    <property type="match status" value="1"/>
</dbReference>
<dbReference type="Gene3D" id="3.30.565.10">
    <property type="entry name" value="Histidine kinase-like ATPase, C-terminal domain"/>
    <property type="match status" value="1"/>
</dbReference>
<feature type="coiled-coil region" evidence="1">
    <location>
        <begin position="215"/>
        <end position="242"/>
    </location>
</feature>
<protein>
    <submittedName>
        <fullName evidence="4">Sensory histidine kinase DcuS</fullName>
    </submittedName>
</protein>
<feature type="transmembrane region" description="Helical" evidence="2">
    <location>
        <begin position="6"/>
        <end position="24"/>
    </location>
</feature>
<dbReference type="AlphaFoldDB" id="A0A174PAB8"/>
<evidence type="ECO:0000256" key="2">
    <source>
        <dbReference type="SAM" id="Phobius"/>
    </source>
</evidence>
<dbReference type="GeneID" id="96228739"/>
<keyword evidence="2" id="KW-1133">Transmembrane helix</keyword>
<dbReference type="RefSeq" id="WP_055056096.1">
    <property type="nucleotide sequence ID" value="NZ_CZAY01000009.1"/>
</dbReference>
<sequence>MNIVYNGIEILASSVEVFVLYKIYSILLYKQRGKQNFILDRELAIIGTVLIQICNHVSIFSYFTIILFVLYMSITAKIIYRRKYIELFSIASFYVLCLSCFDFLIFTLVSIFYGGYDTFTALVSTRGILRVVMICVIKFLWILLYFMIKKYLYSFSLKKNYVYTILIISCAGFLGFVYLVNQTFKAFNYTMAGVWFVFIALWSLLFFTVYFVIESKEEKMKLDFAEMRNELLEENYKTINEIYTGNAKLYHDLNNHLNVLYQLLDEEKTLEAKNYITEISRPIMQLSKTTWTGIDVVDVVINSKLGKMKEKGITCNVNVEFPQNTNIKPHDMCTILANLLDNAIEASEKLKIPGNISLTIRRINHFLLIKVSNACEENKESFAHFPSTTKKNREFHGWGLPSVKDAVEKYNGTLKCINEEKQFIVKIMLFFEKNTN</sequence>
<keyword evidence="4" id="KW-0418">Kinase</keyword>
<dbReference type="GO" id="GO:0042802">
    <property type="term" value="F:identical protein binding"/>
    <property type="evidence" value="ECO:0007669"/>
    <property type="project" value="TreeGrafter"/>
</dbReference>
<keyword evidence="1" id="KW-0175">Coiled coil</keyword>
<organism evidence="4 5">
    <name type="scientific">Dorea longicatena</name>
    <dbReference type="NCBI Taxonomy" id="88431"/>
    <lineage>
        <taxon>Bacteria</taxon>
        <taxon>Bacillati</taxon>
        <taxon>Bacillota</taxon>
        <taxon>Clostridia</taxon>
        <taxon>Lachnospirales</taxon>
        <taxon>Lachnospiraceae</taxon>
        <taxon>Dorea</taxon>
    </lineage>
</organism>
<dbReference type="EMBL" id="CZAY01000009">
    <property type="protein sequence ID" value="CUP56481.1"/>
    <property type="molecule type" value="Genomic_DNA"/>
</dbReference>
<proteinExistence type="predicted"/>
<evidence type="ECO:0000259" key="3">
    <source>
        <dbReference type="Pfam" id="PF14501"/>
    </source>
</evidence>
<dbReference type="Pfam" id="PF14501">
    <property type="entry name" value="HATPase_c_5"/>
    <property type="match status" value="1"/>
</dbReference>
<gene>
    <name evidence="4" type="ORF">ERS852526_01443</name>
</gene>
<evidence type="ECO:0000313" key="5">
    <source>
        <dbReference type="Proteomes" id="UP000095485"/>
    </source>
</evidence>
<dbReference type="InterPro" id="IPR036890">
    <property type="entry name" value="HATPase_C_sf"/>
</dbReference>
<dbReference type="Proteomes" id="UP000095485">
    <property type="component" value="Unassembled WGS sequence"/>
</dbReference>
<reference evidence="4 5" key="1">
    <citation type="submission" date="2015-09" db="EMBL/GenBank/DDBJ databases">
        <authorList>
            <consortium name="Pathogen Informatics"/>
        </authorList>
    </citation>
    <scope>NUCLEOTIDE SEQUENCE [LARGE SCALE GENOMIC DNA]</scope>
    <source>
        <strain evidence="4 5">2789STDY5834914</strain>
    </source>
</reference>
<feature type="transmembrane region" description="Helical" evidence="2">
    <location>
        <begin position="59"/>
        <end position="80"/>
    </location>
</feature>
<feature type="transmembrane region" description="Helical" evidence="2">
    <location>
        <begin position="92"/>
        <end position="116"/>
    </location>
</feature>
<keyword evidence="2" id="KW-0812">Transmembrane</keyword>
<feature type="transmembrane region" description="Helical" evidence="2">
    <location>
        <begin position="128"/>
        <end position="148"/>
    </location>
</feature>
<dbReference type="GO" id="GO:0016301">
    <property type="term" value="F:kinase activity"/>
    <property type="evidence" value="ECO:0007669"/>
    <property type="project" value="UniProtKB-KW"/>
</dbReference>
<dbReference type="OrthoDB" id="1656061at2"/>
<dbReference type="PANTHER" id="PTHR40448">
    <property type="entry name" value="TWO-COMPONENT SENSOR HISTIDINE KINASE"/>
    <property type="match status" value="1"/>
</dbReference>
<keyword evidence="2" id="KW-0472">Membrane</keyword>